<evidence type="ECO:0000256" key="10">
    <source>
        <dbReference type="ARBA" id="ARBA00022741"/>
    </source>
</evidence>
<organism evidence="22 23">
    <name type="scientific">Trichomonascus ciferrii</name>
    <dbReference type="NCBI Taxonomy" id="44093"/>
    <lineage>
        <taxon>Eukaryota</taxon>
        <taxon>Fungi</taxon>
        <taxon>Dikarya</taxon>
        <taxon>Ascomycota</taxon>
        <taxon>Saccharomycotina</taxon>
        <taxon>Dipodascomycetes</taxon>
        <taxon>Dipodascales</taxon>
        <taxon>Trichomonascaceae</taxon>
        <taxon>Trichomonascus</taxon>
        <taxon>Trichomonascus ciferrii complex</taxon>
    </lineage>
</organism>
<dbReference type="GO" id="GO:0005524">
    <property type="term" value="F:ATP binding"/>
    <property type="evidence" value="ECO:0007669"/>
    <property type="project" value="UniProtKB-KW"/>
</dbReference>
<dbReference type="Pfam" id="PF13193">
    <property type="entry name" value="AMP-binding_C"/>
    <property type="match status" value="1"/>
</dbReference>
<name>A0A642VC59_9ASCO</name>
<keyword evidence="15" id="KW-0576">Peroxisome</keyword>
<evidence type="ECO:0000256" key="12">
    <source>
        <dbReference type="ARBA" id="ARBA00022989"/>
    </source>
</evidence>
<evidence type="ECO:0000256" key="8">
    <source>
        <dbReference type="ARBA" id="ARBA00022677"/>
    </source>
</evidence>
<dbReference type="Gene3D" id="3.40.50.12780">
    <property type="entry name" value="N-terminal domain of ligase-like"/>
    <property type="match status" value="1"/>
</dbReference>
<keyword evidence="6" id="KW-1003">Cell membrane</keyword>
<evidence type="ECO:0000256" key="16">
    <source>
        <dbReference type="ARBA" id="ARBA00051585"/>
    </source>
</evidence>
<dbReference type="InterPro" id="IPR042099">
    <property type="entry name" value="ANL_N_sf"/>
</dbReference>
<keyword evidence="7" id="KW-0436">Ligase</keyword>
<evidence type="ECO:0000256" key="17">
    <source>
        <dbReference type="ARBA" id="ARBA00060276"/>
    </source>
</evidence>
<keyword evidence="9" id="KW-0812">Transmembrane</keyword>
<dbReference type="Proteomes" id="UP000761534">
    <property type="component" value="Unassembled WGS sequence"/>
</dbReference>
<dbReference type="GO" id="GO:0005324">
    <property type="term" value="F:long-chain fatty acid transmembrane transporter activity"/>
    <property type="evidence" value="ECO:0007669"/>
    <property type="project" value="TreeGrafter"/>
</dbReference>
<dbReference type="AlphaFoldDB" id="A0A642VC59"/>
<evidence type="ECO:0000256" key="15">
    <source>
        <dbReference type="ARBA" id="ARBA00023140"/>
    </source>
</evidence>
<evidence type="ECO:0000256" key="2">
    <source>
        <dbReference type="ARBA" id="ARBA00004585"/>
    </source>
</evidence>
<evidence type="ECO:0000256" key="13">
    <source>
        <dbReference type="ARBA" id="ARBA00023055"/>
    </source>
</evidence>
<evidence type="ECO:0000313" key="22">
    <source>
        <dbReference type="EMBL" id="KAA8915620.1"/>
    </source>
</evidence>
<evidence type="ECO:0000256" key="14">
    <source>
        <dbReference type="ARBA" id="ARBA00023136"/>
    </source>
</evidence>
<evidence type="ECO:0000256" key="9">
    <source>
        <dbReference type="ARBA" id="ARBA00022692"/>
    </source>
</evidence>
<protein>
    <recommendedName>
        <fullName evidence="18">Very long-chain fatty acid transport protein</fullName>
    </recommendedName>
    <alternativeName>
        <fullName evidence="19">Very-long-chain acyl-CoA synthetase</fullName>
    </alternativeName>
</protein>
<keyword evidence="14" id="KW-0472">Membrane</keyword>
<evidence type="ECO:0000256" key="18">
    <source>
        <dbReference type="ARBA" id="ARBA00068795"/>
    </source>
</evidence>
<comment type="catalytic activity">
    <reaction evidence="16">
        <text>a very long-chain fatty acid + ATP + CoA = a very long-chain fatty acyl-CoA + AMP + diphosphate</text>
        <dbReference type="Rhea" id="RHEA:54536"/>
        <dbReference type="ChEBI" id="CHEBI:30616"/>
        <dbReference type="ChEBI" id="CHEBI:33019"/>
        <dbReference type="ChEBI" id="CHEBI:57287"/>
        <dbReference type="ChEBI" id="CHEBI:58950"/>
        <dbReference type="ChEBI" id="CHEBI:138261"/>
        <dbReference type="ChEBI" id="CHEBI:456215"/>
    </reaction>
</comment>
<dbReference type="PANTHER" id="PTHR43107">
    <property type="entry name" value="LONG-CHAIN FATTY ACID TRANSPORT PROTEIN"/>
    <property type="match status" value="1"/>
</dbReference>
<keyword evidence="10" id="KW-0547">Nucleotide-binding</keyword>
<keyword evidence="11" id="KW-0067">ATP-binding</keyword>
<evidence type="ECO:0000256" key="5">
    <source>
        <dbReference type="ARBA" id="ARBA00022448"/>
    </source>
</evidence>
<keyword evidence="8" id="KW-0551">Lipid droplet</keyword>
<dbReference type="Gene3D" id="3.30.300.30">
    <property type="match status" value="1"/>
</dbReference>
<comment type="function">
    <text evidence="17">Acyl-CoA synthetase required for both the import of long chain fatty acids (LCFAs) (C14-C18) and the activation very long chain fatty acids (VLCFAs) (C20-C26) by esterification of the fatty acids into metabolically active CoA-thioesters for subsequent degradation or incorporation into phospholipids. The transport and fatty acyl-CoA synthetase activities are genetically separable and are thus independent activities. Esterifies VLCFAs in the peroxisome matrix. The VLCFAs are actively transported into peroxisomes by a PXA1-PXA2 heterodimeric transporter in the peroxisomal membrane.</text>
</comment>
<keyword evidence="23" id="KW-1185">Reference proteome</keyword>
<dbReference type="GO" id="GO:0005778">
    <property type="term" value="C:peroxisomal membrane"/>
    <property type="evidence" value="ECO:0007669"/>
    <property type="project" value="UniProtKB-SubCell"/>
</dbReference>
<evidence type="ECO:0000256" key="19">
    <source>
        <dbReference type="ARBA" id="ARBA00078285"/>
    </source>
</evidence>
<evidence type="ECO:0000256" key="3">
    <source>
        <dbReference type="ARBA" id="ARBA00004651"/>
    </source>
</evidence>
<evidence type="ECO:0000313" key="23">
    <source>
        <dbReference type="Proteomes" id="UP000761534"/>
    </source>
</evidence>
<feature type="domain" description="AMP-dependent synthetase/ligase" evidence="20">
    <location>
        <begin position="61"/>
        <end position="384"/>
    </location>
</feature>
<dbReference type="EMBL" id="SWFS01000154">
    <property type="protein sequence ID" value="KAA8915620.1"/>
    <property type="molecule type" value="Genomic_DNA"/>
</dbReference>
<evidence type="ECO:0000256" key="1">
    <source>
        <dbReference type="ARBA" id="ARBA00004502"/>
    </source>
</evidence>
<evidence type="ECO:0000256" key="11">
    <source>
        <dbReference type="ARBA" id="ARBA00022840"/>
    </source>
</evidence>
<dbReference type="VEuPathDB" id="FungiDB:TRICI_002230"/>
<dbReference type="PROSITE" id="PS00455">
    <property type="entry name" value="AMP_BINDING"/>
    <property type="match status" value="1"/>
</dbReference>
<evidence type="ECO:0000259" key="21">
    <source>
        <dbReference type="Pfam" id="PF13193"/>
    </source>
</evidence>
<dbReference type="InterPro" id="IPR020845">
    <property type="entry name" value="AMP-binding_CS"/>
</dbReference>
<dbReference type="FunFam" id="3.40.50.12780:FF:000019">
    <property type="entry name" value="Long-chain fatty acid transporter"/>
    <property type="match status" value="1"/>
</dbReference>
<dbReference type="InterPro" id="IPR045851">
    <property type="entry name" value="AMP-bd_C_sf"/>
</dbReference>
<dbReference type="OrthoDB" id="10253869at2759"/>
<evidence type="ECO:0000256" key="4">
    <source>
        <dbReference type="ARBA" id="ARBA00006432"/>
    </source>
</evidence>
<accession>A0A642VC59</accession>
<keyword evidence="12" id="KW-1133">Transmembrane helix</keyword>
<reference evidence="22" key="1">
    <citation type="journal article" date="2019" name="G3 (Bethesda)">
        <title>Genome Assemblies of Two Rare Opportunistic Yeast Pathogens: Diutina rugosa (syn. Candida rugosa) and Trichomonascus ciferrii (syn. Candida ciferrii).</title>
        <authorList>
            <person name="Mixao V."/>
            <person name="Saus E."/>
            <person name="Hansen A.P."/>
            <person name="Lass-Florl C."/>
            <person name="Gabaldon T."/>
        </authorList>
    </citation>
    <scope>NUCLEOTIDE SEQUENCE</scope>
    <source>
        <strain evidence="22">CBS 4856</strain>
    </source>
</reference>
<dbReference type="GO" id="GO:0009898">
    <property type="term" value="C:cytoplasmic side of plasma membrane"/>
    <property type="evidence" value="ECO:0007669"/>
    <property type="project" value="TreeGrafter"/>
</dbReference>
<comment type="caution">
    <text evidence="22">The sequence shown here is derived from an EMBL/GenBank/DDBJ whole genome shotgun (WGS) entry which is preliminary data.</text>
</comment>
<keyword evidence="5" id="KW-0813">Transport</keyword>
<evidence type="ECO:0000259" key="20">
    <source>
        <dbReference type="Pfam" id="PF00501"/>
    </source>
</evidence>
<dbReference type="Pfam" id="PF00501">
    <property type="entry name" value="AMP-binding"/>
    <property type="match status" value="1"/>
</dbReference>
<proteinExistence type="inferred from homology"/>
<dbReference type="InterPro" id="IPR025110">
    <property type="entry name" value="AMP-bd_C"/>
</dbReference>
<comment type="similarity">
    <text evidence="4">Belongs to the ATP-dependent AMP-binding enzyme family.</text>
</comment>
<sequence>MVTGAELAGLGALAAAYLDAKHMVRDDLKTARKVVKLWIDTYMSKWRGQMNFFFIIEHYARKQPNSLALVYPRQISTDYPKDRKASLDHLFKVERYTYGEMYEMILKYAAVLRNQWNVQPGDIVALDCMNNLDYIFIWFALWSLGATPAFINYNLKGNSLLHCIKIANTNLLVADPEISGMVTPVQKDIEGMGKQVLYLNQEFHQAVMNASPYRAPDAARKKNEELHDPAMLIYTSGTTGHPKSAVFSWDKAIIGAGSYNSAMNMSKKDITYSPMPLYHTTGAVLGVLAIMLKGGAFAIGHKFSARTFWTQAKLSNATYVQYVGETCRYLLNSPEGPDDKTHGVKAAIGNGIRPDVWPQFKERFNIRVIGELYGATEFPTALTNYQEGEWGIGAVSKYGSLLKRFLFRTRYTIAAIDPENPADLYRDPVTGFGRKADINEPGEFLFRIPDPKNVHRTFQGYHGNKQASDEKVVRDLFQKGDAYVRSGDLLKLDSHGLAYFVDRMGDTFRWKSENVSTNEVEEAFSDIPGVYQCVVVGVKVPHHEGRAGFVVIQPNDPNNPPDIEKIGPHVSNKLPPYAVPVFLKFTKTPLDNTGTNKVQKAKYRNQKIPSEDETIYWLKGNQYVELKPEDWLQVEGGRAKL</sequence>
<dbReference type="PANTHER" id="PTHR43107:SF15">
    <property type="entry name" value="FATTY ACID TRANSPORT PROTEIN 3, ISOFORM A"/>
    <property type="match status" value="1"/>
</dbReference>
<feature type="domain" description="AMP-binding enzyme C-terminal" evidence="21">
    <location>
        <begin position="519"/>
        <end position="597"/>
    </location>
</feature>
<keyword evidence="13" id="KW-0445">Lipid transport</keyword>
<dbReference type="GO" id="GO:0044539">
    <property type="term" value="P:long-chain fatty acid import into cell"/>
    <property type="evidence" value="ECO:0007669"/>
    <property type="project" value="TreeGrafter"/>
</dbReference>
<gene>
    <name evidence="22" type="ORF">TRICI_002230</name>
</gene>
<evidence type="ECO:0000256" key="7">
    <source>
        <dbReference type="ARBA" id="ARBA00022598"/>
    </source>
</evidence>
<dbReference type="FunFam" id="3.30.300.30:FF:000020">
    <property type="entry name" value="Long-chain fatty acid transporter"/>
    <property type="match status" value="1"/>
</dbReference>
<dbReference type="GO" id="GO:0005811">
    <property type="term" value="C:lipid droplet"/>
    <property type="evidence" value="ECO:0007669"/>
    <property type="project" value="UniProtKB-SubCell"/>
</dbReference>
<evidence type="ECO:0000256" key="6">
    <source>
        <dbReference type="ARBA" id="ARBA00022475"/>
    </source>
</evidence>
<dbReference type="GO" id="GO:0004467">
    <property type="term" value="F:long-chain fatty acid-CoA ligase activity"/>
    <property type="evidence" value="ECO:0007669"/>
    <property type="project" value="TreeGrafter"/>
</dbReference>
<dbReference type="SUPFAM" id="SSF56801">
    <property type="entry name" value="Acetyl-CoA synthetase-like"/>
    <property type="match status" value="1"/>
</dbReference>
<dbReference type="InterPro" id="IPR000873">
    <property type="entry name" value="AMP-dep_synth/lig_dom"/>
</dbReference>
<comment type="subcellular location">
    <subcellularLocation>
        <location evidence="3">Cell membrane</location>
        <topology evidence="3">Multi-pass membrane protein</topology>
    </subcellularLocation>
    <subcellularLocation>
        <location evidence="1">Lipid droplet</location>
    </subcellularLocation>
    <subcellularLocation>
        <location evidence="2">Peroxisome membrane</location>
        <topology evidence="2">Multi-pass membrane protein</topology>
    </subcellularLocation>
</comment>